<evidence type="ECO:0000259" key="1">
    <source>
        <dbReference type="PROSITE" id="PS50181"/>
    </source>
</evidence>
<gene>
    <name evidence="2" type="ORF">B0H16DRAFT_1497782</name>
</gene>
<dbReference type="EMBL" id="JARKIB010000004">
    <property type="protein sequence ID" value="KAJ7781280.1"/>
    <property type="molecule type" value="Genomic_DNA"/>
</dbReference>
<organism evidence="2 3">
    <name type="scientific">Mycena metata</name>
    <dbReference type="NCBI Taxonomy" id="1033252"/>
    <lineage>
        <taxon>Eukaryota</taxon>
        <taxon>Fungi</taxon>
        <taxon>Dikarya</taxon>
        <taxon>Basidiomycota</taxon>
        <taxon>Agaricomycotina</taxon>
        <taxon>Agaricomycetes</taxon>
        <taxon>Agaricomycetidae</taxon>
        <taxon>Agaricales</taxon>
        <taxon>Marasmiineae</taxon>
        <taxon>Mycenaceae</taxon>
        <taxon>Mycena</taxon>
    </lineage>
</organism>
<dbReference type="InterPro" id="IPR001810">
    <property type="entry name" value="F-box_dom"/>
</dbReference>
<proteinExistence type="predicted"/>
<protein>
    <recommendedName>
        <fullName evidence="1">F-box domain-containing protein</fullName>
    </recommendedName>
</protein>
<evidence type="ECO:0000313" key="2">
    <source>
        <dbReference type="EMBL" id="KAJ7781280.1"/>
    </source>
</evidence>
<accession>A0AAD7KBR8</accession>
<sequence>MSLQTIPPEIIETICHCLDAITILKLAQVSRQFRRIVQSSALQYKTQLELAGLRDGPVGNFGSAARLDLLKAYQTAWAAFDWSQSTQTTVPLHGHLWEIVGNVVATYSAETGFEFNRIPSPLRHVAHEQWSITGVSCDVNDFSMDLSLDLLLLVELNSSKSLVVHLLSLKTGRPHPLARQPRLSAELDSPGPSLSYSFQIRIFGEHIGVMTEPEDEMLELHVWEWKTGLLKKHICQDHITSFAFLDHRRLLLSGFADLRAELRILEINDCQTDTPSFTFLLPELSLDPYDMDMTIQTEPAPSWPVNARPAEPLATSHDDRLFVVSLGGWDSIPGHEPAFMLCVQLSTMLNLMDEPVNRAGHHTISWEQWGLSTRMLRVPSLPDTWVCYTDKTQWKILDFNLFDLDPEYRIKHEKTVDKKHRMFVQPVTTSAPFTLRSISLPPSTHAVMLTEDAIVAVSEDEDVVTIFSI</sequence>
<dbReference type="SMART" id="SM00256">
    <property type="entry name" value="FBOX"/>
    <property type="match status" value="1"/>
</dbReference>
<dbReference type="Proteomes" id="UP001215598">
    <property type="component" value="Unassembled WGS sequence"/>
</dbReference>
<dbReference type="Pfam" id="PF12937">
    <property type="entry name" value="F-box-like"/>
    <property type="match status" value="1"/>
</dbReference>
<feature type="domain" description="F-box" evidence="1">
    <location>
        <begin position="1"/>
        <end position="47"/>
    </location>
</feature>
<dbReference type="Gene3D" id="1.20.1280.50">
    <property type="match status" value="1"/>
</dbReference>
<keyword evidence="3" id="KW-1185">Reference proteome</keyword>
<dbReference type="InterPro" id="IPR036047">
    <property type="entry name" value="F-box-like_dom_sf"/>
</dbReference>
<reference evidence="2" key="1">
    <citation type="submission" date="2023-03" db="EMBL/GenBank/DDBJ databases">
        <title>Massive genome expansion in bonnet fungi (Mycena s.s.) driven by repeated elements and novel gene families across ecological guilds.</title>
        <authorList>
            <consortium name="Lawrence Berkeley National Laboratory"/>
            <person name="Harder C.B."/>
            <person name="Miyauchi S."/>
            <person name="Viragh M."/>
            <person name="Kuo A."/>
            <person name="Thoen E."/>
            <person name="Andreopoulos B."/>
            <person name="Lu D."/>
            <person name="Skrede I."/>
            <person name="Drula E."/>
            <person name="Henrissat B."/>
            <person name="Morin E."/>
            <person name="Kohler A."/>
            <person name="Barry K."/>
            <person name="LaButti K."/>
            <person name="Morin E."/>
            <person name="Salamov A."/>
            <person name="Lipzen A."/>
            <person name="Mereny Z."/>
            <person name="Hegedus B."/>
            <person name="Baldrian P."/>
            <person name="Stursova M."/>
            <person name="Weitz H."/>
            <person name="Taylor A."/>
            <person name="Grigoriev I.V."/>
            <person name="Nagy L.G."/>
            <person name="Martin F."/>
            <person name="Kauserud H."/>
        </authorList>
    </citation>
    <scope>NUCLEOTIDE SEQUENCE</scope>
    <source>
        <strain evidence="2">CBHHK182m</strain>
    </source>
</reference>
<dbReference type="SUPFAM" id="SSF81383">
    <property type="entry name" value="F-box domain"/>
    <property type="match status" value="1"/>
</dbReference>
<evidence type="ECO:0000313" key="3">
    <source>
        <dbReference type="Proteomes" id="UP001215598"/>
    </source>
</evidence>
<dbReference type="CDD" id="cd09917">
    <property type="entry name" value="F-box_SF"/>
    <property type="match status" value="1"/>
</dbReference>
<dbReference type="PROSITE" id="PS50181">
    <property type="entry name" value="FBOX"/>
    <property type="match status" value="1"/>
</dbReference>
<comment type="caution">
    <text evidence="2">The sequence shown here is derived from an EMBL/GenBank/DDBJ whole genome shotgun (WGS) entry which is preliminary data.</text>
</comment>
<dbReference type="AlphaFoldDB" id="A0AAD7KBR8"/>
<name>A0AAD7KBR8_9AGAR</name>